<name>A0A5B0N0Y4_PUCGR</name>
<keyword evidence="4" id="KW-1185">Reference proteome</keyword>
<comment type="caution">
    <text evidence="2">The sequence shown here is derived from an EMBL/GenBank/DDBJ whole genome shotgun (WGS) entry which is preliminary data.</text>
</comment>
<dbReference type="EMBL" id="VDEP01000071">
    <property type="protein sequence ID" value="KAA1133653.1"/>
    <property type="molecule type" value="Genomic_DNA"/>
</dbReference>
<keyword evidence="1" id="KW-0732">Signal</keyword>
<evidence type="ECO:0000313" key="5">
    <source>
        <dbReference type="Proteomes" id="UP000325313"/>
    </source>
</evidence>
<feature type="chain" id="PRO_5036137327" evidence="1">
    <location>
        <begin position="26"/>
        <end position="891"/>
    </location>
</feature>
<dbReference type="Proteomes" id="UP000325313">
    <property type="component" value="Unassembled WGS sequence"/>
</dbReference>
<feature type="signal peptide" evidence="1">
    <location>
        <begin position="1"/>
        <end position="25"/>
    </location>
</feature>
<dbReference type="EMBL" id="VSWC01000119">
    <property type="protein sequence ID" value="KAA1082452.1"/>
    <property type="molecule type" value="Genomic_DNA"/>
</dbReference>
<evidence type="ECO:0000256" key="1">
    <source>
        <dbReference type="SAM" id="SignalP"/>
    </source>
</evidence>
<accession>A0A5B0N0Y4</accession>
<gene>
    <name evidence="2" type="ORF">PGT21_003848</name>
    <name evidence="3" type="ORF">PGTUg99_029770</name>
</gene>
<dbReference type="AlphaFoldDB" id="A0A5B0N0Y4"/>
<organism evidence="2 4">
    <name type="scientific">Puccinia graminis f. sp. tritici</name>
    <dbReference type="NCBI Taxonomy" id="56615"/>
    <lineage>
        <taxon>Eukaryota</taxon>
        <taxon>Fungi</taxon>
        <taxon>Dikarya</taxon>
        <taxon>Basidiomycota</taxon>
        <taxon>Pucciniomycotina</taxon>
        <taxon>Pucciniomycetes</taxon>
        <taxon>Pucciniales</taxon>
        <taxon>Pucciniaceae</taxon>
        <taxon>Puccinia</taxon>
    </lineage>
</organism>
<proteinExistence type="predicted"/>
<evidence type="ECO:0000313" key="2">
    <source>
        <dbReference type="EMBL" id="KAA1082452.1"/>
    </source>
</evidence>
<reference evidence="4 5" key="1">
    <citation type="submission" date="2019-05" db="EMBL/GenBank/DDBJ databases">
        <title>Emergence of the Ug99 lineage of the wheat stem rust pathogen through somatic hybridization.</title>
        <authorList>
            <person name="Li F."/>
            <person name="Upadhyaya N.M."/>
            <person name="Sperschneider J."/>
            <person name="Matny O."/>
            <person name="Nguyen-Phuc H."/>
            <person name="Mago R."/>
            <person name="Raley C."/>
            <person name="Miller M.E."/>
            <person name="Silverstein K.A.T."/>
            <person name="Henningsen E."/>
            <person name="Hirsch C.D."/>
            <person name="Visser B."/>
            <person name="Pretorius Z.A."/>
            <person name="Steffenson B.J."/>
            <person name="Schwessinger B."/>
            <person name="Dodds P.N."/>
            <person name="Figueroa M."/>
        </authorList>
    </citation>
    <scope>NUCLEOTIDE SEQUENCE [LARGE SCALE GENOMIC DNA]</scope>
    <source>
        <strain evidence="2">21-0</strain>
        <strain evidence="3 5">Ug99</strain>
    </source>
</reference>
<evidence type="ECO:0000313" key="3">
    <source>
        <dbReference type="EMBL" id="KAA1133653.1"/>
    </source>
</evidence>
<evidence type="ECO:0000313" key="4">
    <source>
        <dbReference type="Proteomes" id="UP000324748"/>
    </source>
</evidence>
<protein>
    <submittedName>
        <fullName evidence="2">Uncharacterized protein</fullName>
    </submittedName>
</protein>
<sequence length="891" mass="103261">MRHLERRPTLSLLYIFVLLIIQFDSHRFGVLSKYNQAELQKEGESIRNLDQWGHTLVSSSASPRPGGYQVNPGRMQFSSLDHTYPARWSDSPYTQVDYRSFQPGFGPSMSAETGGRTRNFIDLINMRDNLSYQPEGNSHLGGQDHLPHMRQWGSTDHFRHDAHLDLQENVTPSSSSTVTRDFTGWGLPDCVINEEQSKSLDMLQAFQKNQLDSRSAVAFWEESLKGKQPYNPLQKKQKVSSYSGFLAGDPVTSWIPQYNVPGYNDQFMTHRSISQKGTKLQKISKLPQEILHTSLSQAGHTTFQHEGSSTHMATSDLGETNSLPHWLKNIKDPANVAHVVKEMKQTAGKSGISEEKYYELNNPIDKEKMSAWILGFTIYNANPVFQRLKAIHQGRISEFTERLEKIINQKFPIKKEDLTRINRSEQFEGFANLLWFINLEFLHSFGASEEYYLEEHFFLQDWVLKVLGEYPDSQLTSGQTADETSKKIQTFLQRFYIMFKCMSHTSSGLRKNLYQLGDRGDRKPFLGVLYKGPVDIVKIILNSMIIFYATRNMKKWNFLFGHERNFIFHLVKIQVPDFFKGSLINMESNGKLNEITKLNVLPWSQPSVFGDQTHFLEDKVFENEFHRIAHNYIQAISPADELQNSLQINPQSSFLMKNEPEKMWELMVKISSNTKTLDSSIILDECKKLENFDGNLQSERMLENVKNLFEVIWGCNARLIEMFGYKETDPIVLEEQNKLQKEFFNLLGTPEHNSCSSGHQTEDKAHRLLRSEMQELIAAYSLSDQTIRNQTSHPNLNLDYIFFETRKANMVAKMLNHFYRSRNYTKWLIVFEDEGNLFQAFEKIARKLEESRPMDDQTQELELKSTGLFPWNHALSTTENQRNYIRSLFEG</sequence>
<dbReference type="Proteomes" id="UP000324748">
    <property type="component" value="Unassembled WGS sequence"/>
</dbReference>